<proteinExistence type="predicted"/>
<feature type="transmembrane region" description="Helical" evidence="1">
    <location>
        <begin position="133"/>
        <end position="153"/>
    </location>
</feature>
<dbReference type="SMART" id="SM00850">
    <property type="entry name" value="LytTR"/>
    <property type="match status" value="1"/>
</dbReference>
<keyword evidence="1" id="KW-0812">Transmembrane</keyword>
<feature type="domain" description="HTH LytTR-type" evidence="2">
    <location>
        <begin position="180"/>
        <end position="280"/>
    </location>
</feature>
<dbReference type="Proteomes" id="UP001214530">
    <property type="component" value="Chromosome"/>
</dbReference>
<keyword evidence="1" id="KW-1133">Transmembrane helix</keyword>
<evidence type="ECO:0000259" key="2">
    <source>
        <dbReference type="SMART" id="SM00850"/>
    </source>
</evidence>
<organism evidence="3 4">
    <name type="scientific">Candidatus Pedobacter colombiensis</name>
    <dbReference type="NCBI Taxonomy" id="3121371"/>
    <lineage>
        <taxon>Bacteria</taxon>
        <taxon>Pseudomonadati</taxon>
        <taxon>Bacteroidota</taxon>
        <taxon>Sphingobacteriia</taxon>
        <taxon>Sphingobacteriales</taxon>
        <taxon>Sphingobacteriaceae</taxon>
        <taxon>Pedobacter</taxon>
    </lineage>
</organism>
<keyword evidence="3" id="KW-0238">DNA-binding</keyword>
<evidence type="ECO:0000313" key="3">
    <source>
        <dbReference type="EMBL" id="WEK21336.1"/>
    </source>
</evidence>
<dbReference type="InterPro" id="IPR007492">
    <property type="entry name" value="LytTR_DNA-bd_dom"/>
</dbReference>
<dbReference type="GO" id="GO:0003677">
    <property type="term" value="F:DNA binding"/>
    <property type="evidence" value="ECO:0007669"/>
    <property type="project" value="UniProtKB-KW"/>
</dbReference>
<feature type="transmembrane region" description="Helical" evidence="1">
    <location>
        <begin position="93"/>
        <end position="117"/>
    </location>
</feature>
<evidence type="ECO:0000313" key="4">
    <source>
        <dbReference type="Proteomes" id="UP001214530"/>
    </source>
</evidence>
<protein>
    <submittedName>
        <fullName evidence="3">LytTR family DNA-binding domain-containing protein</fullName>
    </submittedName>
</protein>
<feature type="transmembrane region" description="Helical" evidence="1">
    <location>
        <begin position="52"/>
        <end position="72"/>
    </location>
</feature>
<feature type="transmembrane region" description="Helical" evidence="1">
    <location>
        <begin position="22"/>
        <end position="40"/>
    </location>
</feature>
<name>A0AAJ5WB37_9SPHI</name>
<dbReference type="AlphaFoldDB" id="A0AAJ5WB37"/>
<accession>A0AAJ5WB37</accession>
<sequence>MAQEFTQESLGTAFFPIRYKDLTFRLIACLLAAHILVMMGEELSSLEALTIYSYYPTLAINYAIALFLAWIIKEITKMLDKRYSWETNLWGRLGLQFLFGVVLVSVISFFLVFIYFLSFHQNIMKSTYPQYEFPFSVALFIILNGYYVLYYFYDKVKFLSSFTGINNKVYKGYINVLEGKETISLDTAEIACIFIVESGVLFRTWSKKDYFSDDNLDQIESQLDPAVFFRINRRLIAHRTACKSYQPIEYGKLEVTIEPVPLVHTTVSQRKAGPFKEWMK</sequence>
<dbReference type="EMBL" id="CP119313">
    <property type="protein sequence ID" value="WEK21336.1"/>
    <property type="molecule type" value="Genomic_DNA"/>
</dbReference>
<dbReference type="Pfam" id="PF04397">
    <property type="entry name" value="LytTR"/>
    <property type="match status" value="1"/>
</dbReference>
<reference evidence="3" key="1">
    <citation type="submission" date="2023-03" db="EMBL/GenBank/DDBJ databases">
        <title>Andean soil-derived lignocellulolytic bacterial consortium as a source of novel taxa and putative plastic-active enzymes.</title>
        <authorList>
            <person name="Diaz-Garcia L."/>
            <person name="Chuvochina M."/>
            <person name="Feuerriegel G."/>
            <person name="Bunk B."/>
            <person name="Sproer C."/>
            <person name="Streit W.R."/>
            <person name="Rodriguez L.M."/>
            <person name="Overmann J."/>
            <person name="Jimenez D.J."/>
        </authorList>
    </citation>
    <scope>NUCLEOTIDE SEQUENCE</scope>
    <source>
        <strain evidence="3">MAG 3858</strain>
    </source>
</reference>
<gene>
    <name evidence="3" type="ORF">P0Y49_09300</name>
</gene>
<evidence type="ECO:0000256" key="1">
    <source>
        <dbReference type="SAM" id="Phobius"/>
    </source>
</evidence>
<keyword evidence="1" id="KW-0472">Membrane</keyword>